<sequence length="382" mass="43302">MEISATQTPFIAQLLDTSQIREYDHLTYIAACNLNFGNSSVDIICYDHLEDNFSVGNTYKYVFPPVGGIHWMPKYTGQSEDKIIAIAYDDIHLFKENELICKLAIKNTKMRHYNLPDSSKRTNNPNIIGVPAMNITGFRFNEYNPYEIVSSLYDGRCLLWDIEYNGTTVDHKTKPLEYTFNTNANIIFDVGHLKQYKLMDVCYGHTTNTIYVAFNNGAALSLDLRTPTKYSTSIVSDCIQGWQGGIISSEFTTCKLTYIEDTSLFARALLNKGIVDIFDNRKSCGPLFSIQSNVFNHSNLKISSIDCLKVSTKPLLTVAREDKIVELFDINENTSKLENYYKSSMTIYGFTSINHPLYKNLLGIVSVYDSINNAAYLKMISV</sequence>
<protein>
    <submittedName>
        <fullName evidence="1">Uncharacterized protein</fullName>
    </submittedName>
</protein>
<organism evidence="1 2">
    <name type="scientific">Cryptosporidium muris (strain RN66)</name>
    <dbReference type="NCBI Taxonomy" id="441375"/>
    <lineage>
        <taxon>Eukaryota</taxon>
        <taxon>Sar</taxon>
        <taxon>Alveolata</taxon>
        <taxon>Apicomplexa</taxon>
        <taxon>Conoidasida</taxon>
        <taxon>Coccidia</taxon>
        <taxon>Eucoccidiorida</taxon>
        <taxon>Eimeriorina</taxon>
        <taxon>Cryptosporidiidae</taxon>
        <taxon>Cryptosporidium</taxon>
    </lineage>
</organism>
<dbReference type="OMA" id="PAMNITG"/>
<dbReference type="AlphaFoldDB" id="B6AIV9"/>
<accession>B6AIV9</accession>
<reference evidence="1" key="1">
    <citation type="submission" date="2008-06" db="EMBL/GenBank/DDBJ databases">
        <authorList>
            <person name="Lorenzi H."/>
            <person name="Inman J."/>
            <person name="Miller J."/>
            <person name="Schobel S."/>
            <person name="Amedeo P."/>
            <person name="Caler E.V."/>
            <person name="da Silva J."/>
        </authorList>
    </citation>
    <scope>NUCLEOTIDE SEQUENCE [LARGE SCALE GENOMIC DNA]</scope>
    <source>
        <strain evidence="1">RN66</strain>
    </source>
</reference>
<dbReference type="RefSeq" id="XP_002142499.1">
    <property type="nucleotide sequence ID" value="XM_002142463.1"/>
</dbReference>
<evidence type="ECO:0000313" key="2">
    <source>
        <dbReference type="Proteomes" id="UP000001460"/>
    </source>
</evidence>
<dbReference type="Proteomes" id="UP000001460">
    <property type="component" value="Unassembled WGS sequence"/>
</dbReference>
<proteinExistence type="predicted"/>
<name>B6AIV9_CRYMR</name>
<dbReference type="EMBL" id="DS989737">
    <property type="protein sequence ID" value="EEA08150.1"/>
    <property type="molecule type" value="Genomic_DNA"/>
</dbReference>
<dbReference type="OrthoDB" id="6252103at2759"/>
<evidence type="ECO:0000313" key="1">
    <source>
        <dbReference type="EMBL" id="EEA08150.1"/>
    </source>
</evidence>
<dbReference type="SUPFAM" id="SSF50978">
    <property type="entry name" value="WD40 repeat-like"/>
    <property type="match status" value="1"/>
</dbReference>
<dbReference type="Gene3D" id="2.130.10.10">
    <property type="entry name" value="YVTN repeat-like/Quinoprotein amine dehydrogenase"/>
    <property type="match status" value="1"/>
</dbReference>
<keyword evidence="2" id="KW-1185">Reference proteome</keyword>
<dbReference type="GeneID" id="6997588"/>
<dbReference type="InterPro" id="IPR036322">
    <property type="entry name" value="WD40_repeat_dom_sf"/>
</dbReference>
<dbReference type="VEuPathDB" id="CryptoDB:CMU_010980"/>
<gene>
    <name evidence="1" type="ORF">CMU_010980</name>
</gene>
<dbReference type="InterPro" id="IPR015943">
    <property type="entry name" value="WD40/YVTN_repeat-like_dom_sf"/>
</dbReference>